<evidence type="ECO:0000256" key="2">
    <source>
        <dbReference type="ARBA" id="ARBA00022797"/>
    </source>
</evidence>
<reference evidence="4 5" key="1">
    <citation type="journal article" date="2019" name="Mol. Biol. Evol.">
        <title>Blast fungal genomes show frequent chromosomal changes, gene gains and losses, and effector gene turnover.</title>
        <authorList>
            <person name="Gomez Luciano L.B."/>
            <person name="Jason Tsai I."/>
            <person name="Chuma I."/>
            <person name="Tosa Y."/>
            <person name="Chen Y.H."/>
            <person name="Li J.Y."/>
            <person name="Li M.Y."/>
            <person name="Jade Lu M.Y."/>
            <person name="Nakayashiki H."/>
            <person name="Li W.H."/>
        </authorList>
    </citation>
    <scope>NUCLEOTIDE SEQUENCE [LARGE SCALE GENOMIC DNA]</scope>
    <source>
        <strain evidence="4">MZ5-1-6</strain>
    </source>
</reference>
<dbReference type="Pfam" id="PF06441">
    <property type="entry name" value="EHN"/>
    <property type="match status" value="1"/>
</dbReference>
<evidence type="ECO:0000313" key="4">
    <source>
        <dbReference type="EMBL" id="QBZ65604.1"/>
    </source>
</evidence>
<evidence type="ECO:0000256" key="1">
    <source>
        <dbReference type="ARBA" id="ARBA00010088"/>
    </source>
</evidence>
<dbReference type="PANTHER" id="PTHR21661">
    <property type="entry name" value="EPOXIDE HYDROLASE 1-RELATED"/>
    <property type="match status" value="1"/>
</dbReference>
<keyword evidence="3" id="KW-0378">Hydrolase</keyword>
<dbReference type="PIRSF" id="PIRSF001112">
    <property type="entry name" value="Epoxide_hydrolase"/>
    <property type="match status" value="1"/>
</dbReference>
<keyword evidence="2" id="KW-0058">Aromatic hydrocarbons catabolism</keyword>
<gene>
    <name evidence="4" type="ORF">PoMZ_12566</name>
</gene>
<dbReference type="PANTHER" id="PTHR21661:SF35">
    <property type="entry name" value="EPOXIDE HYDROLASE"/>
    <property type="match status" value="1"/>
</dbReference>
<dbReference type="GO" id="GO:0004301">
    <property type="term" value="F:epoxide hydrolase activity"/>
    <property type="evidence" value="ECO:0007669"/>
    <property type="project" value="TreeGrafter"/>
</dbReference>
<dbReference type="InterPro" id="IPR029058">
    <property type="entry name" value="AB_hydrolase_fold"/>
</dbReference>
<sequence length="410" mass="46527">MTDEIRPFKIKISDEELDNLNKRLDLARIPDNIDDVEWDEENGVTVDFIRRTVSHWRNGYSWREHEAKLNEMPQFKTTIKLSATNKAGQTFDPVEVHFAHVKATQKPASGGPAIPLIFIHGWPGNFAEVQKALPALNAAGFDVVAPSLMGYGWSSLPRQPGFNMFHHADVFHHLMVRLGYDRYVVQGGDWGAIVSRALLMQHPEHAVALHVNMPYVTSSELSPEESANLTEAELAAVERFQWYKDYEQAYTAVQATKPRTFGFALHDSPVAMLSWMADKMNLWSDLENLPGGGYTTDEYITWTLLHYFPGPTTAIQMYRANFGEQMKQHVAEPAAKLLARNRVDNPVGVSHFPKEIVVSPRVLFEKENNVVSWREQQKGGHFAAHEQPELFAKDVIEFLTGQWKSFQANL</sequence>
<dbReference type="InterPro" id="IPR000639">
    <property type="entry name" value="Epox_hydrolase-like"/>
</dbReference>
<dbReference type="InterPro" id="IPR016292">
    <property type="entry name" value="Epoxide_hydrolase"/>
</dbReference>
<accession>A0A4P7NSX7</accession>
<dbReference type="EMBL" id="CP034210">
    <property type="protein sequence ID" value="QBZ65604.1"/>
    <property type="molecule type" value="Genomic_DNA"/>
</dbReference>
<dbReference type="Proteomes" id="UP000294847">
    <property type="component" value="Chromosome 7"/>
</dbReference>
<dbReference type="SUPFAM" id="SSF53474">
    <property type="entry name" value="alpha/beta-Hydrolases"/>
    <property type="match status" value="1"/>
</dbReference>
<name>A0A4P7NSX7_PYROR</name>
<evidence type="ECO:0000256" key="3">
    <source>
        <dbReference type="ARBA" id="ARBA00022801"/>
    </source>
</evidence>
<dbReference type="InterPro" id="IPR010497">
    <property type="entry name" value="Epoxide_hydro_N"/>
</dbReference>
<protein>
    <submittedName>
        <fullName evidence="4">Uncharacterized protein</fullName>
    </submittedName>
</protein>
<organism evidence="4 5">
    <name type="scientific">Pyricularia oryzae</name>
    <name type="common">Rice blast fungus</name>
    <name type="synonym">Magnaporthe oryzae</name>
    <dbReference type="NCBI Taxonomy" id="318829"/>
    <lineage>
        <taxon>Eukaryota</taxon>
        <taxon>Fungi</taxon>
        <taxon>Dikarya</taxon>
        <taxon>Ascomycota</taxon>
        <taxon>Pezizomycotina</taxon>
        <taxon>Sordariomycetes</taxon>
        <taxon>Sordariomycetidae</taxon>
        <taxon>Magnaporthales</taxon>
        <taxon>Pyriculariaceae</taxon>
        <taxon>Pyricularia</taxon>
    </lineage>
</organism>
<dbReference type="AlphaFoldDB" id="A0A4P7NSX7"/>
<comment type="similarity">
    <text evidence="1">Belongs to the peptidase S33 family.</text>
</comment>
<evidence type="ECO:0000313" key="5">
    <source>
        <dbReference type="Proteomes" id="UP000294847"/>
    </source>
</evidence>
<dbReference type="PRINTS" id="PR00412">
    <property type="entry name" value="EPOXHYDRLASE"/>
</dbReference>
<dbReference type="GO" id="GO:0097176">
    <property type="term" value="P:epoxide metabolic process"/>
    <property type="evidence" value="ECO:0007669"/>
    <property type="project" value="TreeGrafter"/>
</dbReference>
<proteinExistence type="inferred from homology"/>
<dbReference type="Gene3D" id="3.40.50.1820">
    <property type="entry name" value="alpha/beta hydrolase"/>
    <property type="match status" value="1"/>
</dbReference>